<keyword evidence="8 21" id="KW-0732">Signal</keyword>
<evidence type="ECO:0000256" key="16">
    <source>
        <dbReference type="ARBA" id="ARBA00023237"/>
    </source>
</evidence>
<dbReference type="PROSITE" id="PS52016">
    <property type="entry name" value="TONB_DEPENDENT_REC_3"/>
    <property type="match status" value="1"/>
</dbReference>
<dbReference type="Pfam" id="PF07715">
    <property type="entry name" value="Plug"/>
    <property type="match status" value="1"/>
</dbReference>
<keyword evidence="13" id="KW-0921">Nickel transport</keyword>
<dbReference type="SMART" id="SM00965">
    <property type="entry name" value="STN"/>
    <property type="match status" value="1"/>
</dbReference>
<dbReference type="InterPro" id="IPR010105">
    <property type="entry name" value="TonB_sidphr_rcpt"/>
</dbReference>
<evidence type="ECO:0000256" key="3">
    <source>
        <dbReference type="ARBA" id="ARBA00022448"/>
    </source>
</evidence>
<dbReference type="Gene3D" id="2.170.130.10">
    <property type="entry name" value="TonB-dependent receptor, plug domain"/>
    <property type="match status" value="1"/>
</dbReference>
<dbReference type="Proteomes" id="UP001278050">
    <property type="component" value="Unassembled WGS sequence"/>
</dbReference>
<dbReference type="CDD" id="cd01347">
    <property type="entry name" value="ligand_gated_channel"/>
    <property type="match status" value="1"/>
</dbReference>
<evidence type="ECO:0000256" key="14">
    <source>
        <dbReference type="ARBA" id="ARBA00023136"/>
    </source>
</evidence>
<dbReference type="SUPFAM" id="SSF56935">
    <property type="entry name" value="Porins"/>
    <property type="match status" value="1"/>
</dbReference>
<dbReference type="GO" id="GO:0015675">
    <property type="term" value="P:nickel cation transport"/>
    <property type="evidence" value="ECO:0007669"/>
    <property type="project" value="UniProtKB-KW"/>
</dbReference>
<reference evidence="23 26" key="2">
    <citation type="submission" date="2023-11" db="EMBL/GenBank/DDBJ databases">
        <title>MicrobeMod: A computational toolkit for identifying prokaryotic methylation and restriction-modification with nanopore sequencing.</title>
        <authorList>
            <person name="Crits-Christoph A."/>
            <person name="Kang S.C."/>
            <person name="Lee H."/>
            <person name="Ostrov N."/>
        </authorList>
    </citation>
    <scope>NUCLEOTIDE SEQUENCE [LARGE SCALE GENOMIC DNA]</scope>
    <source>
        <strain evidence="23 26">ATCC BAA-571</strain>
    </source>
</reference>
<dbReference type="GO" id="GO:0006829">
    <property type="term" value="P:zinc ion transport"/>
    <property type="evidence" value="ECO:0007669"/>
    <property type="project" value="UniProtKB-KW"/>
</dbReference>
<evidence type="ECO:0000256" key="11">
    <source>
        <dbReference type="ARBA" id="ARBA00023065"/>
    </source>
</evidence>
<evidence type="ECO:0000256" key="7">
    <source>
        <dbReference type="ARBA" id="ARBA00022692"/>
    </source>
</evidence>
<keyword evidence="4 19" id="KW-1134">Transmembrane beta strand</keyword>
<keyword evidence="5" id="KW-0410">Iron transport</keyword>
<dbReference type="EMBL" id="FNAE01000007">
    <property type="protein sequence ID" value="SDF34289.1"/>
    <property type="molecule type" value="Genomic_DNA"/>
</dbReference>
<evidence type="ECO:0000256" key="10">
    <source>
        <dbReference type="ARBA" id="ARBA00023004"/>
    </source>
</evidence>
<comment type="subcellular location">
    <subcellularLocation>
        <location evidence="1 19">Cell outer membrane</location>
        <topology evidence="1 19">Multi-pass membrane protein</topology>
    </subcellularLocation>
</comment>
<evidence type="ECO:0000313" key="24">
    <source>
        <dbReference type="EMBL" id="SDF34289.1"/>
    </source>
</evidence>
<name>A0A1G7KBR4_9GAMM</name>
<evidence type="ECO:0000256" key="12">
    <source>
        <dbReference type="ARBA" id="ARBA00023077"/>
    </source>
</evidence>
<evidence type="ECO:0000256" key="15">
    <source>
        <dbReference type="ARBA" id="ARBA00023170"/>
    </source>
</evidence>
<feature type="domain" description="Secretin/TonB short N-terminal" evidence="22">
    <location>
        <begin position="61"/>
        <end position="112"/>
    </location>
</feature>
<protein>
    <recommendedName>
        <fullName evidence="18">Metal-pseudopaline receptor CntO</fullName>
    </recommendedName>
</protein>
<keyword evidence="7 19" id="KW-0812">Transmembrane</keyword>
<dbReference type="EMBL" id="JAWXXP010000001">
    <property type="protein sequence ID" value="MDX5994660.1"/>
    <property type="molecule type" value="Genomic_DNA"/>
</dbReference>
<evidence type="ECO:0000259" key="22">
    <source>
        <dbReference type="SMART" id="SM00965"/>
    </source>
</evidence>
<evidence type="ECO:0000256" key="13">
    <source>
        <dbReference type="ARBA" id="ARBA00023112"/>
    </source>
</evidence>
<evidence type="ECO:0000256" key="4">
    <source>
        <dbReference type="ARBA" id="ARBA00022452"/>
    </source>
</evidence>
<dbReference type="PANTHER" id="PTHR32552">
    <property type="entry name" value="FERRICHROME IRON RECEPTOR-RELATED"/>
    <property type="match status" value="1"/>
</dbReference>
<dbReference type="InterPro" id="IPR000531">
    <property type="entry name" value="Beta-barrel_TonB"/>
</dbReference>
<dbReference type="OrthoDB" id="127311at2"/>
<evidence type="ECO:0000256" key="20">
    <source>
        <dbReference type="RuleBase" id="RU003357"/>
    </source>
</evidence>
<evidence type="ECO:0000256" key="17">
    <source>
        <dbReference type="ARBA" id="ARBA00056786"/>
    </source>
</evidence>
<dbReference type="InterPro" id="IPR039426">
    <property type="entry name" value="TonB-dep_rcpt-like"/>
</dbReference>
<keyword evidence="15 23" id="KW-0675">Receptor</keyword>
<keyword evidence="9" id="KW-0862">Zinc</keyword>
<keyword evidence="11" id="KW-0406">Ion transport</keyword>
<dbReference type="GO" id="GO:0038023">
    <property type="term" value="F:signaling receptor activity"/>
    <property type="evidence" value="ECO:0007669"/>
    <property type="project" value="InterPro"/>
</dbReference>
<proteinExistence type="inferred from homology"/>
<feature type="chain" id="PRO_5010223407" description="Metal-pseudopaline receptor CntO" evidence="21">
    <location>
        <begin position="38"/>
        <end position="815"/>
    </location>
</feature>
<dbReference type="InterPro" id="IPR012910">
    <property type="entry name" value="Plug_dom"/>
</dbReference>
<dbReference type="Pfam" id="PF00593">
    <property type="entry name" value="TonB_dep_Rec_b-barrel"/>
    <property type="match status" value="1"/>
</dbReference>
<evidence type="ECO:0000256" key="21">
    <source>
        <dbReference type="SAM" id="SignalP"/>
    </source>
</evidence>
<dbReference type="Proteomes" id="UP000182413">
    <property type="component" value="Unassembled WGS sequence"/>
</dbReference>
<dbReference type="FunFam" id="2.170.130.10:FF:000001">
    <property type="entry name" value="Catecholate siderophore TonB-dependent receptor"/>
    <property type="match status" value="1"/>
</dbReference>
<organism evidence="24 25">
    <name type="scientific">Ectopseudomonas alcaliphila</name>
    <dbReference type="NCBI Taxonomy" id="101564"/>
    <lineage>
        <taxon>Bacteria</taxon>
        <taxon>Pseudomonadati</taxon>
        <taxon>Pseudomonadota</taxon>
        <taxon>Gammaproteobacteria</taxon>
        <taxon>Pseudomonadales</taxon>
        <taxon>Pseudomonadaceae</taxon>
        <taxon>Ectopseudomonas</taxon>
    </lineage>
</organism>
<gene>
    <name evidence="24" type="ORF">SAMN05216575_10792</name>
    <name evidence="23" type="ORF">SIM71_21570</name>
</gene>
<dbReference type="Gene3D" id="3.55.50.30">
    <property type="match status" value="1"/>
</dbReference>
<evidence type="ECO:0000256" key="1">
    <source>
        <dbReference type="ARBA" id="ARBA00004571"/>
    </source>
</evidence>
<evidence type="ECO:0000313" key="25">
    <source>
        <dbReference type="Proteomes" id="UP000182413"/>
    </source>
</evidence>
<keyword evidence="3 19" id="KW-0813">Transport</keyword>
<evidence type="ECO:0000256" key="5">
    <source>
        <dbReference type="ARBA" id="ARBA00022496"/>
    </source>
</evidence>
<dbReference type="InterPro" id="IPR037066">
    <property type="entry name" value="Plug_dom_sf"/>
</dbReference>
<dbReference type="Gene3D" id="2.40.170.20">
    <property type="entry name" value="TonB-dependent receptor, beta-barrel domain"/>
    <property type="match status" value="1"/>
</dbReference>
<sequence length="815" mass="89501">MPRVVRRSQPLASAVRAALLSLSLPLALLPVATPAWAAQPYQVSAGALDAALTEFARQSGVLLSFDPALTRGRSSSGLQGHYSLEQGFAQLLAGSGLRVVLDGQGDYRLEPAPRAAADSLELQSQTVIAQPAERANGPVGSYVASRSATATKTDTPLLETPQAISVISREQMDARGVTTLEEALRYTPSISVPYGFDTRYDWFSIRGFDAKTRVFRDGLVQPTSTYGLPRLDSWAMERIEVLRGPASVLYGQAEPGGIVNQVSKRPSETARNEVRVRAGSDDLAELAGDFGGALSDDGSLLYRVVMLGNDANAQVDKTGMQRQMLAPSLTWRPNADTELTLQAAYQKDDGRYGFSTHFSPYLRDTFNLPYDRDPDFFDGEPDFNDFQRSYHSVGYQLSHRLNDTWTLRQNLRYDETSLEYSYINAYAVLPSDGRTLLRSAGVQDEHMSGWGVDNQAEASFATGSVEHNLLLGLDWRRSRSNETAYYGATVPPLDLLDPQYGRPLASPAIDRKQSLLARQTGLYLQDQLKFGDHWRLLLGGRYDWAQNQIDDALQADSKTTSEAFSGRAGLVYVFDNGLAPYVSYSESFNPVSGSDTLTGKPFDPERGKQYEIGVKYQPEGARSFVSLALFDLTKQDYVLNDSSSDPGRTLRRQVGEVSSRGIELEALASLAEGLDLSAFYSYTDAFVSKSPNAWEKDSRLPRTPRDSAGVWLDYTQLNGALKGFGGGIGVRYVGESRYTGRNAALAFNPTLEPIVSVESEAYSLVDASLHYQLDGMRLALNASNLLDKEYDTSCSEVTCYYGYGRTLTASASYSW</sequence>
<feature type="signal peptide" evidence="21">
    <location>
        <begin position="1"/>
        <end position="37"/>
    </location>
</feature>
<dbReference type="InterPro" id="IPR011662">
    <property type="entry name" value="Secretin/TonB_short_N"/>
</dbReference>
<dbReference type="Pfam" id="PF07660">
    <property type="entry name" value="STN"/>
    <property type="match status" value="1"/>
</dbReference>
<keyword evidence="9" id="KW-0864">Zinc transport</keyword>
<dbReference type="NCBIfam" id="TIGR01783">
    <property type="entry name" value="TonB-siderophor"/>
    <property type="match status" value="1"/>
</dbReference>
<evidence type="ECO:0000256" key="6">
    <source>
        <dbReference type="ARBA" id="ARBA00022596"/>
    </source>
</evidence>
<dbReference type="GO" id="GO:0015891">
    <property type="term" value="P:siderophore transport"/>
    <property type="evidence" value="ECO:0007669"/>
    <property type="project" value="InterPro"/>
</dbReference>
<keyword evidence="16 19" id="KW-0998">Cell outer membrane</keyword>
<keyword evidence="26" id="KW-1185">Reference proteome</keyword>
<comment type="similarity">
    <text evidence="2 19 20">Belongs to the TonB-dependent receptor family.</text>
</comment>
<dbReference type="FunFam" id="2.40.170.20:FF:000005">
    <property type="entry name" value="TonB-dependent siderophore receptor"/>
    <property type="match status" value="1"/>
</dbReference>
<comment type="function">
    <text evidence="17">Transports the metallophore pseudopaline, which is involved in the acquisition of nickel and zinc, and thus enables bacterial growth inside the host, where metal access is limited. Is probably involved in the import of pseudopaline-metal complexes.</text>
</comment>
<dbReference type="InterPro" id="IPR036942">
    <property type="entry name" value="Beta-barrel_TonB_sf"/>
</dbReference>
<dbReference type="GO" id="GO:0009279">
    <property type="term" value="C:cell outer membrane"/>
    <property type="evidence" value="ECO:0007669"/>
    <property type="project" value="UniProtKB-SubCell"/>
</dbReference>
<evidence type="ECO:0000313" key="23">
    <source>
        <dbReference type="EMBL" id="MDX5994660.1"/>
    </source>
</evidence>
<evidence type="ECO:0000256" key="9">
    <source>
        <dbReference type="ARBA" id="ARBA00022906"/>
    </source>
</evidence>
<keyword evidence="6" id="KW-0533">Nickel</keyword>
<keyword evidence="10" id="KW-0408">Iron</keyword>
<keyword evidence="14 19" id="KW-0472">Membrane</keyword>
<dbReference type="AlphaFoldDB" id="A0A1G7KBR4"/>
<evidence type="ECO:0000256" key="19">
    <source>
        <dbReference type="PROSITE-ProRule" id="PRU01360"/>
    </source>
</evidence>
<evidence type="ECO:0000256" key="18">
    <source>
        <dbReference type="ARBA" id="ARBA00072467"/>
    </source>
</evidence>
<accession>A0A1G7KBR4</accession>
<dbReference type="GO" id="GO:0015344">
    <property type="term" value="F:siderophore uptake transmembrane transporter activity"/>
    <property type="evidence" value="ECO:0007669"/>
    <property type="project" value="TreeGrafter"/>
</dbReference>
<reference evidence="24 25" key="1">
    <citation type="submission" date="2016-10" db="EMBL/GenBank/DDBJ databases">
        <authorList>
            <person name="de Groot N.N."/>
        </authorList>
    </citation>
    <scope>NUCLEOTIDE SEQUENCE [LARGE SCALE GENOMIC DNA]</scope>
    <source>
        <strain evidence="24 25">JCM 10630</strain>
    </source>
</reference>
<evidence type="ECO:0000256" key="2">
    <source>
        <dbReference type="ARBA" id="ARBA00009810"/>
    </source>
</evidence>
<keyword evidence="12 20" id="KW-0798">TonB box</keyword>
<dbReference type="PANTHER" id="PTHR32552:SF68">
    <property type="entry name" value="FERRICHROME OUTER MEMBRANE TRANSPORTER_PHAGE RECEPTOR"/>
    <property type="match status" value="1"/>
</dbReference>
<evidence type="ECO:0000256" key="8">
    <source>
        <dbReference type="ARBA" id="ARBA00022729"/>
    </source>
</evidence>
<dbReference type="RefSeq" id="WP_074680921.1">
    <property type="nucleotide sequence ID" value="NZ_CBCSET010000002.1"/>
</dbReference>
<evidence type="ECO:0000313" key="26">
    <source>
        <dbReference type="Proteomes" id="UP001278050"/>
    </source>
</evidence>